<name>A0A8C6U504_9GOBI</name>
<keyword evidence="2 7" id="KW-0813">Transport</keyword>
<dbReference type="GO" id="GO:0015193">
    <property type="term" value="F:L-proline transmembrane transporter activity"/>
    <property type="evidence" value="ECO:0007669"/>
    <property type="project" value="TreeGrafter"/>
</dbReference>
<feature type="binding site" evidence="6">
    <location>
        <position position="396"/>
    </location>
    <ligand>
        <name>Na(+)</name>
        <dbReference type="ChEBI" id="CHEBI:29101"/>
        <label>1</label>
    </ligand>
</feature>
<evidence type="ECO:0000256" key="5">
    <source>
        <dbReference type="ARBA" id="ARBA00023136"/>
    </source>
</evidence>
<evidence type="ECO:0000256" key="7">
    <source>
        <dbReference type="RuleBase" id="RU003732"/>
    </source>
</evidence>
<evidence type="ECO:0000313" key="9">
    <source>
        <dbReference type="Ensembl" id="ENSNMLP00000031307.1"/>
    </source>
</evidence>
<feature type="transmembrane region" description="Helical" evidence="8">
    <location>
        <begin position="383"/>
        <end position="408"/>
    </location>
</feature>
<keyword evidence="5 8" id="KW-0472">Membrane</keyword>
<evidence type="ECO:0000256" key="2">
    <source>
        <dbReference type="ARBA" id="ARBA00022448"/>
    </source>
</evidence>
<reference evidence="9" key="2">
    <citation type="submission" date="2025-09" db="UniProtKB">
        <authorList>
            <consortium name="Ensembl"/>
        </authorList>
    </citation>
    <scope>IDENTIFICATION</scope>
</reference>
<dbReference type="Pfam" id="PF00209">
    <property type="entry name" value="SNF"/>
    <property type="match status" value="1"/>
</dbReference>
<dbReference type="GO" id="GO:0016324">
    <property type="term" value="C:apical plasma membrane"/>
    <property type="evidence" value="ECO:0007669"/>
    <property type="project" value="TreeGrafter"/>
</dbReference>
<keyword evidence="6" id="KW-0915">Sodium</keyword>
<reference evidence="9" key="1">
    <citation type="submission" date="2025-08" db="UniProtKB">
        <authorList>
            <consortium name="Ensembl"/>
        </authorList>
    </citation>
    <scope>IDENTIFICATION</scope>
</reference>
<evidence type="ECO:0000256" key="6">
    <source>
        <dbReference type="PIRSR" id="PIRSR600175-1"/>
    </source>
</evidence>
<evidence type="ECO:0000256" key="4">
    <source>
        <dbReference type="ARBA" id="ARBA00022989"/>
    </source>
</evidence>
<feature type="transmembrane region" description="Helical" evidence="8">
    <location>
        <begin position="496"/>
        <end position="515"/>
    </location>
</feature>
<keyword evidence="6" id="KW-0479">Metal-binding</keyword>
<keyword evidence="3 7" id="KW-0812">Transmembrane</keyword>
<dbReference type="GO" id="GO:0005298">
    <property type="term" value="F:proline:sodium symporter activity"/>
    <property type="evidence" value="ECO:0007669"/>
    <property type="project" value="TreeGrafter"/>
</dbReference>
<organism evidence="9 10">
    <name type="scientific">Neogobius melanostomus</name>
    <name type="common">round goby</name>
    <dbReference type="NCBI Taxonomy" id="47308"/>
    <lineage>
        <taxon>Eukaryota</taxon>
        <taxon>Metazoa</taxon>
        <taxon>Chordata</taxon>
        <taxon>Craniata</taxon>
        <taxon>Vertebrata</taxon>
        <taxon>Euteleostomi</taxon>
        <taxon>Actinopterygii</taxon>
        <taxon>Neopterygii</taxon>
        <taxon>Teleostei</taxon>
        <taxon>Neoteleostei</taxon>
        <taxon>Acanthomorphata</taxon>
        <taxon>Gobiaria</taxon>
        <taxon>Gobiiformes</taxon>
        <taxon>Gobioidei</taxon>
        <taxon>Gobiidae</taxon>
        <taxon>Benthophilinae</taxon>
        <taxon>Neogobiini</taxon>
        <taxon>Neogobius</taxon>
    </lineage>
</organism>
<comment type="similarity">
    <text evidence="7">Belongs to the sodium:neurotransmitter symporter (SNF) (TC 2.A.22) family.</text>
</comment>
<dbReference type="GO" id="GO:0015816">
    <property type="term" value="P:glycine transport"/>
    <property type="evidence" value="ECO:0007669"/>
    <property type="project" value="TreeGrafter"/>
</dbReference>
<feature type="transmembrane region" description="Helical" evidence="8">
    <location>
        <begin position="83"/>
        <end position="105"/>
    </location>
</feature>
<dbReference type="PROSITE" id="PS00754">
    <property type="entry name" value="NA_NEUROTRAN_SYMP_2"/>
    <property type="match status" value="1"/>
</dbReference>
<feature type="transmembrane region" description="Helical" evidence="8">
    <location>
        <begin position="457"/>
        <end position="475"/>
    </location>
</feature>
<feature type="transmembrane region" description="Helical" evidence="8">
    <location>
        <begin position="12"/>
        <end position="32"/>
    </location>
</feature>
<sequence length="583" mass="65828">GTKKGVPTWDSPVQFFMSCVSYVVGIGSVWRFPYLCQMHGGGGFLIPYLLMLFLEGMPLFYLELAIGQKMRQGSIGAWTAISPYLGGVGIASVVASIYLILYFNIINSWSFWYLFHSFQPVLPWSTCPYAPNGSAPLEECTVATPTQYFFYRETLNISPNIEYNGWVHPGQALCLTLAWCLTFLFFINGVQVQRKGTTHHFFFLCIFVFPTALYGLGYLLMPLELANPNAWINAATQIFFSLGLGFGCIIAFSSYNNYNYNFERQAVIISVVCSFTSIFSSVVTFAIYGFKATLNYENCLDRVRLLLLNTFSLAEDLISQENVLEWVEKLNSSFPLEFAEIADKVETCDLTKELDTAVEGTGLAYIVYSEAITNMPLPQIWSILYFFMLLLVGMGSMIGNVTAITTPLRDFKIFSNVREELLNGLMCVFCFLLAIGFTTPSGNYWLTIFNDYGCNFSLFFVVLMELIGVSYIYGLKRFSKDVEDMLGHEPNWYWKIMLGIVSPVLLFAVLIFYIVNYIQGGTPTYQAWNKELGRSVITEYPVFGQAMIGLLIVSCVMCVPVTALYVYCTRRRSGVTERTEKSN</sequence>
<feature type="binding site" evidence="6">
    <location>
        <position position="241"/>
    </location>
    <ligand>
        <name>Na(+)</name>
        <dbReference type="ChEBI" id="CHEBI:29101"/>
        <label>1</label>
    </ligand>
</feature>
<dbReference type="Proteomes" id="UP000694523">
    <property type="component" value="Unplaced"/>
</dbReference>
<dbReference type="PROSITE" id="PS50267">
    <property type="entry name" value="NA_NEUROTRAN_SYMP_3"/>
    <property type="match status" value="1"/>
</dbReference>
<keyword evidence="10" id="KW-1185">Reference proteome</keyword>
<evidence type="ECO:0000256" key="1">
    <source>
        <dbReference type="ARBA" id="ARBA00004141"/>
    </source>
</evidence>
<dbReference type="SUPFAM" id="SSF161070">
    <property type="entry name" value="SNF-like"/>
    <property type="match status" value="1"/>
</dbReference>
<dbReference type="GO" id="GO:1904271">
    <property type="term" value="P:L-proline import across plasma membrane"/>
    <property type="evidence" value="ECO:0007669"/>
    <property type="project" value="TreeGrafter"/>
</dbReference>
<evidence type="ECO:0000256" key="8">
    <source>
        <dbReference type="SAM" id="Phobius"/>
    </source>
</evidence>
<protein>
    <recommendedName>
        <fullName evidence="7">Transporter</fullName>
    </recommendedName>
</protein>
<dbReference type="Ensembl" id="ENSNMLT00000034893.1">
    <property type="protein sequence ID" value="ENSNMLP00000031307.1"/>
    <property type="gene ID" value="ENSNMLG00000019679.1"/>
</dbReference>
<evidence type="ECO:0000256" key="3">
    <source>
        <dbReference type="ARBA" id="ARBA00022692"/>
    </source>
</evidence>
<feature type="transmembrane region" description="Helical" evidence="8">
    <location>
        <begin position="542"/>
        <end position="568"/>
    </location>
</feature>
<feature type="transmembrane region" description="Helical" evidence="8">
    <location>
        <begin position="232"/>
        <end position="255"/>
    </location>
</feature>
<feature type="transmembrane region" description="Helical" evidence="8">
    <location>
        <begin position="267"/>
        <end position="288"/>
    </location>
</feature>
<dbReference type="PANTHER" id="PTHR11616:SF44">
    <property type="entry name" value="SODIUM- AND CHLORIDE-DEPENDENT TRANSPORTER XTRP3"/>
    <property type="match status" value="1"/>
</dbReference>
<feature type="binding site" evidence="6">
    <location>
        <position position="24"/>
    </location>
    <ligand>
        <name>Na(+)</name>
        <dbReference type="ChEBI" id="CHEBI:29101"/>
        <label>1</label>
    </ligand>
</feature>
<proteinExistence type="inferred from homology"/>
<feature type="transmembrane region" description="Helical" evidence="8">
    <location>
        <begin position="170"/>
        <end position="189"/>
    </location>
</feature>
<dbReference type="PROSITE" id="PS00610">
    <property type="entry name" value="NA_NEUROTRAN_SYMP_1"/>
    <property type="match status" value="1"/>
</dbReference>
<dbReference type="GO" id="GO:0046872">
    <property type="term" value="F:metal ion binding"/>
    <property type="evidence" value="ECO:0007669"/>
    <property type="project" value="UniProtKB-KW"/>
</dbReference>
<keyword evidence="4 8" id="KW-1133">Transmembrane helix</keyword>
<comment type="subcellular location">
    <subcellularLocation>
        <location evidence="1">Membrane</location>
        <topology evidence="1">Multi-pass membrane protein</topology>
    </subcellularLocation>
</comment>
<dbReference type="AlphaFoldDB" id="A0A8C6U504"/>
<accession>A0A8C6U504</accession>
<evidence type="ECO:0000313" key="10">
    <source>
        <dbReference type="Proteomes" id="UP000694523"/>
    </source>
</evidence>
<dbReference type="InterPro" id="IPR037272">
    <property type="entry name" value="SNS_sf"/>
</dbReference>
<dbReference type="PRINTS" id="PR00176">
    <property type="entry name" value="NANEUSMPORT"/>
</dbReference>
<dbReference type="InterPro" id="IPR000175">
    <property type="entry name" value="Na/ntran_symport"/>
</dbReference>
<keyword evidence="7" id="KW-0769">Symport</keyword>
<feature type="transmembrane region" description="Helical" evidence="8">
    <location>
        <begin position="420"/>
        <end position="437"/>
    </location>
</feature>
<dbReference type="PANTHER" id="PTHR11616">
    <property type="entry name" value="SODIUM/CHLORIDE DEPENDENT TRANSPORTER"/>
    <property type="match status" value="1"/>
</dbReference>
<feature type="transmembrane region" description="Helical" evidence="8">
    <location>
        <begin position="44"/>
        <end position="62"/>
    </location>
</feature>
<feature type="transmembrane region" description="Helical" evidence="8">
    <location>
        <begin position="201"/>
        <end position="220"/>
    </location>
</feature>